<keyword evidence="3 5" id="KW-1133">Transmembrane helix</keyword>
<dbReference type="Pfam" id="PF01061">
    <property type="entry name" value="ABC2_membrane"/>
    <property type="match status" value="1"/>
</dbReference>
<dbReference type="InterPro" id="IPR047817">
    <property type="entry name" value="ABC2_TM_bact-type"/>
</dbReference>
<feature type="transmembrane region" description="Helical" evidence="5">
    <location>
        <begin position="26"/>
        <end position="46"/>
    </location>
</feature>
<accession>A0A8J3EVH7</accession>
<feature type="transmembrane region" description="Helical" evidence="5">
    <location>
        <begin position="110"/>
        <end position="131"/>
    </location>
</feature>
<comment type="caution">
    <text evidence="7">The sequence shown here is derived from an EMBL/GenBank/DDBJ whole genome shotgun (WGS) entry which is preliminary data.</text>
</comment>
<feature type="domain" description="ABC transmembrane type-2" evidence="6">
    <location>
        <begin position="25"/>
        <end position="263"/>
    </location>
</feature>
<dbReference type="InterPro" id="IPR052522">
    <property type="entry name" value="ABC-2_transport_permease"/>
</dbReference>
<proteinExistence type="inferred from homology"/>
<dbReference type="InterPro" id="IPR013525">
    <property type="entry name" value="ABC2_TM"/>
</dbReference>
<dbReference type="GO" id="GO:0140359">
    <property type="term" value="F:ABC-type transporter activity"/>
    <property type="evidence" value="ECO:0007669"/>
    <property type="project" value="InterPro"/>
</dbReference>
<reference evidence="7" key="2">
    <citation type="submission" date="2020-09" db="EMBL/GenBank/DDBJ databases">
        <authorList>
            <person name="Sun Q."/>
            <person name="Zhou Y."/>
        </authorList>
    </citation>
    <scope>NUCLEOTIDE SEQUENCE</scope>
    <source>
        <strain evidence="7">CGMCC 1.14988</strain>
    </source>
</reference>
<feature type="transmembrane region" description="Helical" evidence="5">
    <location>
        <begin position="66"/>
        <end position="89"/>
    </location>
</feature>
<reference evidence="7" key="1">
    <citation type="journal article" date="2014" name="Int. J. Syst. Evol. Microbiol.">
        <title>Complete genome sequence of Corynebacterium casei LMG S-19264T (=DSM 44701T), isolated from a smear-ripened cheese.</title>
        <authorList>
            <consortium name="US DOE Joint Genome Institute (JGI-PGF)"/>
            <person name="Walter F."/>
            <person name="Albersmeier A."/>
            <person name="Kalinowski J."/>
            <person name="Ruckert C."/>
        </authorList>
    </citation>
    <scope>NUCLEOTIDE SEQUENCE</scope>
    <source>
        <strain evidence="7">CGMCC 1.14988</strain>
    </source>
</reference>
<dbReference type="EMBL" id="BMHA01000018">
    <property type="protein sequence ID" value="GGI09741.1"/>
    <property type="molecule type" value="Genomic_DNA"/>
</dbReference>
<name>A0A8J3EVH7_9ACTN</name>
<evidence type="ECO:0000256" key="1">
    <source>
        <dbReference type="ARBA" id="ARBA00004141"/>
    </source>
</evidence>
<comment type="subcellular location">
    <subcellularLocation>
        <location evidence="5">Cell membrane</location>
        <topology evidence="5">Multi-pass membrane protein</topology>
    </subcellularLocation>
    <subcellularLocation>
        <location evidence="1">Membrane</location>
        <topology evidence="1">Multi-pass membrane protein</topology>
    </subcellularLocation>
</comment>
<dbReference type="PIRSF" id="PIRSF006648">
    <property type="entry name" value="DrrB"/>
    <property type="match status" value="1"/>
</dbReference>
<protein>
    <recommendedName>
        <fullName evidence="5">Transport permease protein</fullName>
    </recommendedName>
</protein>
<dbReference type="PROSITE" id="PS51012">
    <property type="entry name" value="ABC_TM2"/>
    <property type="match status" value="1"/>
</dbReference>
<organism evidence="7 8">
    <name type="scientific">Egicoccus halophilus</name>
    <dbReference type="NCBI Taxonomy" id="1670830"/>
    <lineage>
        <taxon>Bacteria</taxon>
        <taxon>Bacillati</taxon>
        <taxon>Actinomycetota</taxon>
        <taxon>Nitriliruptoria</taxon>
        <taxon>Egicoccales</taxon>
        <taxon>Egicoccaceae</taxon>
        <taxon>Egicoccus</taxon>
    </lineage>
</organism>
<dbReference type="GO" id="GO:0043190">
    <property type="term" value="C:ATP-binding cassette (ABC) transporter complex"/>
    <property type="evidence" value="ECO:0007669"/>
    <property type="project" value="InterPro"/>
</dbReference>
<evidence type="ECO:0000313" key="7">
    <source>
        <dbReference type="EMBL" id="GGI09741.1"/>
    </source>
</evidence>
<feature type="transmembrane region" description="Helical" evidence="5">
    <location>
        <begin position="179"/>
        <end position="200"/>
    </location>
</feature>
<sequence>MGGTLRTVQGLLLRDLRVLRRELWPFVARAVAQPLLFVFVFAYVFPRIGQGIGAPAQAGAADFATVLVPGLVAVAVVFQGITSVALPLSQEFGATREIEDRILAPVRVEVVALTKVAFGALQSLLAGAVVLPLVALVPAGEVDLAVPRPGLLVLVAVLAAVLSGALGLALGTRVNPRQIGLMFSLVVLPLTFLGAVYYPWTSLAAVPWLQWLVLLNPLVYVSEGLRAALTPAVDAMPPVAFLTAMAVAVALLLTAGLGGFVRRTVG</sequence>
<evidence type="ECO:0000259" key="6">
    <source>
        <dbReference type="PROSITE" id="PS51012"/>
    </source>
</evidence>
<keyword evidence="5" id="KW-0813">Transport</keyword>
<evidence type="ECO:0000313" key="8">
    <source>
        <dbReference type="Proteomes" id="UP000650511"/>
    </source>
</evidence>
<feature type="transmembrane region" description="Helical" evidence="5">
    <location>
        <begin position="239"/>
        <end position="261"/>
    </location>
</feature>
<evidence type="ECO:0000256" key="3">
    <source>
        <dbReference type="ARBA" id="ARBA00022989"/>
    </source>
</evidence>
<dbReference type="PANTHER" id="PTHR43332">
    <property type="entry name" value="INNER MEMBRANE TRANSPORT PERMEASE YADH-RELATED"/>
    <property type="match status" value="1"/>
</dbReference>
<evidence type="ECO:0000256" key="2">
    <source>
        <dbReference type="ARBA" id="ARBA00022692"/>
    </source>
</evidence>
<dbReference type="InterPro" id="IPR000412">
    <property type="entry name" value="ABC_2_transport"/>
</dbReference>
<keyword evidence="4 5" id="KW-0472">Membrane</keyword>
<keyword evidence="2 5" id="KW-0812">Transmembrane</keyword>
<dbReference type="Proteomes" id="UP000650511">
    <property type="component" value="Unassembled WGS sequence"/>
</dbReference>
<keyword evidence="8" id="KW-1185">Reference proteome</keyword>
<dbReference type="AlphaFoldDB" id="A0A8J3EVH7"/>
<keyword evidence="5" id="KW-1003">Cell membrane</keyword>
<gene>
    <name evidence="7" type="ORF">GCM10011354_35580</name>
</gene>
<evidence type="ECO:0000256" key="4">
    <source>
        <dbReference type="ARBA" id="ARBA00023136"/>
    </source>
</evidence>
<comment type="similarity">
    <text evidence="5">Belongs to the ABC-2 integral membrane protein family.</text>
</comment>
<evidence type="ECO:0000256" key="5">
    <source>
        <dbReference type="RuleBase" id="RU361157"/>
    </source>
</evidence>
<feature type="transmembrane region" description="Helical" evidence="5">
    <location>
        <begin position="151"/>
        <end position="172"/>
    </location>
</feature>